<dbReference type="EMBL" id="JAJFAZ020000002">
    <property type="protein sequence ID" value="KAI5343024.1"/>
    <property type="molecule type" value="Genomic_DNA"/>
</dbReference>
<evidence type="ECO:0000313" key="1">
    <source>
        <dbReference type="EMBL" id="KAI5343024.1"/>
    </source>
</evidence>
<organism evidence="1 2">
    <name type="scientific">Prunus dulcis</name>
    <name type="common">Almond</name>
    <name type="synonym">Amygdalus dulcis</name>
    <dbReference type="NCBI Taxonomy" id="3755"/>
    <lineage>
        <taxon>Eukaryota</taxon>
        <taxon>Viridiplantae</taxon>
        <taxon>Streptophyta</taxon>
        <taxon>Embryophyta</taxon>
        <taxon>Tracheophyta</taxon>
        <taxon>Spermatophyta</taxon>
        <taxon>Magnoliopsida</taxon>
        <taxon>eudicotyledons</taxon>
        <taxon>Gunneridae</taxon>
        <taxon>Pentapetalae</taxon>
        <taxon>rosids</taxon>
        <taxon>fabids</taxon>
        <taxon>Rosales</taxon>
        <taxon>Rosaceae</taxon>
        <taxon>Amygdaloideae</taxon>
        <taxon>Amygdaleae</taxon>
        <taxon>Prunus</taxon>
    </lineage>
</organism>
<keyword evidence="2" id="KW-1185">Reference proteome</keyword>
<evidence type="ECO:0000313" key="2">
    <source>
        <dbReference type="Proteomes" id="UP001054821"/>
    </source>
</evidence>
<accession>A0AAD4WI10</accession>
<reference evidence="1 2" key="1">
    <citation type="journal article" date="2022" name="G3 (Bethesda)">
        <title>Whole-genome sequence and methylome profiling of the almond [Prunus dulcis (Mill.) D.A. Webb] cultivar 'Nonpareil'.</title>
        <authorList>
            <person name="D'Amico-Willman K.M."/>
            <person name="Ouma W.Z."/>
            <person name="Meulia T."/>
            <person name="Sideli G.M."/>
            <person name="Gradziel T.M."/>
            <person name="Fresnedo-Ramirez J."/>
        </authorList>
    </citation>
    <scope>NUCLEOTIDE SEQUENCE [LARGE SCALE GENOMIC DNA]</scope>
    <source>
        <strain evidence="1">Clone GOH B32 T37-40</strain>
    </source>
</reference>
<dbReference type="AlphaFoldDB" id="A0AAD4WI10"/>
<name>A0AAD4WI10_PRUDU</name>
<proteinExistence type="predicted"/>
<dbReference type="Proteomes" id="UP001054821">
    <property type="component" value="Chromosome 2"/>
</dbReference>
<protein>
    <submittedName>
        <fullName evidence="1">Uncharacterized protein</fullName>
    </submittedName>
</protein>
<gene>
    <name evidence="1" type="ORF">L3X38_010900</name>
</gene>
<comment type="caution">
    <text evidence="1">The sequence shown here is derived from an EMBL/GenBank/DDBJ whole genome shotgun (WGS) entry which is preliminary data.</text>
</comment>
<sequence length="177" mass="19182">MSGCVKDLVWSSYDVTNSKKKFSKAGGGEDGFGGISGREVSGYGGGVVGGVVLQVKVLVVAKLVEEEVVAVVMEEVMVGVLDNGIFKINDGIMGIKKFIKGYSQLLVKASFKCNLKVVSTGTIRRRLSSFESLHSATRNAPTHFVRLDQDILSPLAGKKQLYTYETLDFWEQIKTPG</sequence>